<evidence type="ECO:0008006" key="3">
    <source>
        <dbReference type="Google" id="ProtNLM"/>
    </source>
</evidence>
<name>A0A8I0T4A9_9GAMM</name>
<gene>
    <name evidence="1" type="ORF">PPEP_a3376</name>
</gene>
<proteinExistence type="predicted"/>
<accession>A0A8I0T4A9</accession>
<dbReference type="Proteomes" id="UP000660708">
    <property type="component" value="Unassembled WGS sequence"/>
</dbReference>
<reference evidence="1 2" key="1">
    <citation type="submission" date="2015-06" db="EMBL/GenBank/DDBJ databases">
        <title>Genome sequence of Pseudoalteromonas peptidolytica.</title>
        <authorList>
            <person name="Xie B.-B."/>
            <person name="Rong J.-C."/>
            <person name="Qin Q.-L."/>
            <person name="Zhang Y.-Z."/>
        </authorList>
    </citation>
    <scope>NUCLEOTIDE SEQUENCE [LARGE SCALE GENOMIC DNA]</scope>
    <source>
        <strain evidence="1 2">F12-50-A1</strain>
    </source>
</reference>
<comment type="caution">
    <text evidence="1">The sequence shown here is derived from an EMBL/GenBank/DDBJ whole genome shotgun (WGS) entry which is preliminary data.</text>
</comment>
<organism evidence="1 2">
    <name type="scientific">Pseudoalteromonas peptidolytica F12-50-A1</name>
    <dbReference type="NCBI Taxonomy" id="1315280"/>
    <lineage>
        <taxon>Bacteria</taxon>
        <taxon>Pseudomonadati</taxon>
        <taxon>Pseudomonadota</taxon>
        <taxon>Gammaproteobacteria</taxon>
        <taxon>Alteromonadales</taxon>
        <taxon>Pseudoalteromonadaceae</taxon>
        <taxon>Pseudoalteromonas</taxon>
    </lineage>
</organism>
<dbReference type="AlphaFoldDB" id="A0A8I0T4A9"/>
<dbReference type="EMBL" id="AQHF01000019">
    <property type="protein sequence ID" value="MBE0345034.1"/>
    <property type="molecule type" value="Genomic_DNA"/>
</dbReference>
<evidence type="ECO:0000313" key="1">
    <source>
        <dbReference type="EMBL" id="MBE0345034.1"/>
    </source>
</evidence>
<dbReference type="SUPFAM" id="SSF49503">
    <property type="entry name" value="Cupredoxins"/>
    <property type="match status" value="1"/>
</dbReference>
<keyword evidence="2" id="KW-1185">Reference proteome</keyword>
<dbReference type="InterPro" id="IPR008972">
    <property type="entry name" value="Cupredoxin"/>
</dbReference>
<protein>
    <recommendedName>
        <fullName evidence="3">Methylamine utilization protein</fullName>
    </recommendedName>
</protein>
<sequence length="149" mass="16481">MLFEARSLLLNLIITVNRAADASLSFASILAVAAMRFKSFELKLCTGTPNQPLMFEKAGIVVLGCNIHDSMVGYIYVAEQPVLITDAQGLVNLPDNIDTVMVWHPYQTKDIDKKQTVQIESKNSQISITIEITTPAPRNTFGARFGQHE</sequence>
<evidence type="ECO:0000313" key="2">
    <source>
        <dbReference type="Proteomes" id="UP000660708"/>
    </source>
</evidence>